<evidence type="ECO:0000313" key="2">
    <source>
        <dbReference type="Proteomes" id="UP001396334"/>
    </source>
</evidence>
<comment type="caution">
    <text evidence="1">The sequence shown here is derived from an EMBL/GenBank/DDBJ whole genome shotgun (WGS) entry which is preliminary data.</text>
</comment>
<organism evidence="1 2">
    <name type="scientific">Hibiscus sabdariffa</name>
    <name type="common">roselle</name>
    <dbReference type="NCBI Taxonomy" id="183260"/>
    <lineage>
        <taxon>Eukaryota</taxon>
        <taxon>Viridiplantae</taxon>
        <taxon>Streptophyta</taxon>
        <taxon>Embryophyta</taxon>
        <taxon>Tracheophyta</taxon>
        <taxon>Spermatophyta</taxon>
        <taxon>Magnoliopsida</taxon>
        <taxon>eudicotyledons</taxon>
        <taxon>Gunneridae</taxon>
        <taxon>Pentapetalae</taxon>
        <taxon>rosids</taxon>
        <taxon>malvids</taxon>
        <taxon>Malvales</taxon>
        <taxon>Malvaceae</taxon>
        <taxon>Malvoideae</taxon>
        <taxon>Hibiscus</taxon>
    </lineage>
</organism>
<dbReference type="Proteomes" id="UP001396334">
    <property type="component" value="Unassembled WGS sequence"/>
</dbReference>
<proteinExistence type="predicted"/>
<evidence type="ECO:0000313" key="1">
    <source>
        <dbReference type="EMBL" id="KAK8481353.1"/>
    </source>
</evidence>
<name>A0ABR1ZLC4_9ROSI</name>
<sequence length="119" mass="13694">MNRDGTQPVRGISQEGHWSKQSKQRRQIEGVIDVDKIAIVKNCALGFSRRPYRIVELANKFRKAGLNGFSIMRITGSMIILMFDDEDKRKEVLAAEVLDERIENLGNWIPLMPIPNRRT</sequence>
<reference evidence="1 2" key="1">
    <citation type="journal article" date="2024" name="G3 (Bethesda)">
        <title>Genome assembly of Hibiscus sabdariffa L. provides insights into metabolisms of medicinal natural products.</title>
        <authorList>
            <person name="Kim T."/>
        </authorList>
    </citation>
    <scope>NUCLEOTIDE SEQUENCE [LARGE SCALE GENOMIC DNA]</scope>
    <source>
        <strain evidence="1">TK-2024</strain>
        <tissue evidence="1">Old leaves</tissue>
    </source>
</reference>
<keyword evidence="2" id="KW-1185">Reference proteome</keyword>
<gene>
    <name evidence="1" type="ORF">V6N11_018824</name>
</gene>
<protein>
    <submittedName>
        <fullName evidence="1">Uncharacterized protein</fullName>
    </submittedName>
</protein>
<accession>A0ABR1ZLC4</accession>
<dbReference type="EMBL" id="JBBPBN010000916">
    <property type="protein sequence ID" value="KAK8481353.1"/>
    <property type="molecule type" value="Genomic_DNA"/>
</dbReference>